<dbReference type="Proteomes" id="UP001519348">
    <property type="component" value="Unassembled WGS sequence"/>
</dbReference>
<dbReference type="PANTHER" id="PTHR43808:SF27">
    <property type="entry name" value="PROTEIN ROCB"/>
    <property type="match status" value="1"/>
</dbReference>
<gene>
    <name evidence="1" type="ORF">J2Z27_002087</name>
</gene>
<dbReference type="Gene3D" id="3.40.630.10">
    <property type="entry name" value="Zn peptidases"/>
    <property type="match status" value="1"/>
</dbReference>
<organism evidence="1 2">
    <name type="scientific">Jeotgalicoccus aerolatus</name>
    <dbReference type="NCBI Taxonomy" id="709510"/>
    <lineage>
        <taxon>Bacteria</taxon>
        <taxon>Bacillati</taxon>
        <taxon>Bacillota</taxon>
        <taxon>Bacilli</taxon>
        <taxon>Bacillales</taxon>
        <taxon>Staphylococcaceae</taxon>
        <taxon>Jeotgalicoccus</taxon>
    </lineage>
</organism>
<keyword evidence="2" id="KW-1185">Reference proteome</keyword>
<dbReference type="RefSeq" id="WP_186089629.1">
    <property type="nucleotide sequence ID" value="NZ_BMCN01000002.1"/>
</dbReference>
<evidence type="ECO:0000313" key="2">
    <source>
        <dbReference type="Proteomes" id="UP001519348"/>
    </source>
</evidence>
<comment type="caution">
    <text evidence="1">The sequence shown here is derived from an EMBL/GenBank/DDBJ whole genome shotgun (WGS) entry which is preliminary data.</text>
</comment>
<proteinExistence type="predicted"/>
<reference evidence="1 2" key="1">
    <citation type="submission" date="2021-03" db="EMBL/GenBank/DDBJ databases">
        <title>Genomic Encyclopedia of Type Strains, Phase IV (KMG-IV): sequencing the most valuable type-strain genomes for metagenomic binning, comparative biology and taxonomic classification.</title>
        <authorList>
            <person name="Goeker M."/>
        </authorList>
    </citation>
    <scope>NUCLEOTIDE SEQUENCE [LARGE SCALE GENOMIC DNA]</scope>
    <source>
        <strain evidence="1 2">DSM 22420</strain>
    </source>
</reference>
<dbReference type="PIRSF" id="PIRSF010386">
    <property type="entry name" value="RocB"/>
    <property type="match status" value="1"/>
</dbReference>
<accession>A0ABS4HQ12</accession>
<dbReference type="PANTHER" id="PTHR43808">
    <property type="entry name" value="ACETYLORNITHINE DEACETYLASE"/>
    <property type="match status" value="1"/>
</dbReference>
<sequence length="532" mass="60274">MGCLWKSEAQLENLLEELVSWNSVSGTQGEIDFPYKLKDKFQALEYFKTHEDNIQLFDAGKDRKAFTALYQSEATSNTVVLLSHFDTVGVEEYGQLQDLAFQADALTAVFQNNPEYLTLVAKADALSGEYLFGRGTMDMKMGLTLHMHLMEQAIQEEWPVNLLLVTVPDEEVSSAGMLAAVPGVLEISKAKHLNIKLFLNGEPSFTQEPLDENHYIYSGSIGKILPAALFYGVPTHAGEPLNGVTAHFLSAYLTKHMEFTSRFSETYDGETTPLPICLQANDLKAHYDVQTSHHSYALYNVVTLTQTAEDVMATFREIAEDAMHECRTDYEAVCQHSNVPPLNCFRVLDYNELLDYFIDKYSREEADALIQKVIEAEDVDQRKLTLMIADKLMEYCQELAPATVLMFAPPYMPAVNSSNDDLVQRLIAVTTETMKDRFDYKVTNKHYFNGISDLSYVNYNPDDEGWQSFKNNAPLWGESYSIPFKEMQQLSASVMNIGPFGKDAHKMTERLHKKNAFVMMPEVLRTVIQQLF</sequence>
<dbReference type="InterPro" id="IPR050072">
    <property type="entry name" value="Peptidase_M20A"/>
</dbReference>
<dbReference type="EMBL" id="JAGGKN010000007">
    <property type="protein sequence ID" value="MBP1953006.1"/>
    <property type="molecule type" value="Genomic_DNA"/>
</dbReference>
<dbReference type="InterPro" id="IPR002933">
    <property type="entry name" value="Peptidase_M20"/>
</dbReference>
<evidence type="ECO:0000313" key="1">
    <source>
        <dbReference type="EMBL" id="MBP1953006.1"/>
    </source>
</evidence>
<dbReference type="InterPro" id="IPR012166">
    <property type="entry name" value="Uncharacterised_RocB"/>
</dbReference>
<dbReference type="SUPFAM" id="SSF53187">
    <property type="entry name" value="Zn-dependent exopeptidases"/>
    <property type="match status" value="1"/>
</dbReference>
<dbReference type="Pfam" id="PF01546">
    <property type="entry name" value="Peptidase_M20"/>
    <property type="match status" value="1"/>
</dbReference>
<name>A0ABS4HQ12_9STAP</name>
<protein>
    <submittedName>
        <fullName evidence="1">Arginine utilization protein RocB</fullName>
    </submittedName>
</protein>